<name>A0A0U3E4Q4_9EURY</name>
<sequence>MKCPFCSENLIEGDMVCPHCRRRVIDFDYFKNMDRMREKYSAFSLLDLSHEKLTFEEIITIYTYIERADHHGGDGEVSDRCVQDGTFSNLSKRLNEIKNGWVIINGNLSKLRKLG</sequence>
<dbReference type="RefSeq" id="WP_058739272.1">
    <property type="nucleotide sequence ID" value="NZ_CP011266.1"/>
</dbReference>
<organism evidence="1 2">
    <name type="scientific">Methanobrevibacter millerae</name>
    <dbReference type="NCBI Taxonomy" id="230361"/>
    <lineage>
        <taxon>Archaea</taxon>
        <taxon>Methanobacteriati</taxon>
        <taxon>Methanobacteriota</taxon>
        <taxon>Methanomada group</taxon>
        <taxon>Methanobacteria</taxon>
        <taxon>Methanobacteriales</taxon>
        <taxon>Methanobacteriaceae</taxon>
        <taxon>Methanobrevibacter</taxon>
    </lineage>
</organism>
<accession>A0A0U3E4Q4</accession>
<dbReference type="KEGG" id="mmil:sm9_1218"/>
<gene>
    <name evidence="1" type="ORF">sm9_1218</name>
</gene>
<dbReference type="EMBL" id="CP011266">
    <property type="protein sequence ID" value="ALT68999.1"/>
    <property type="molecule type" value="Genomic_DNA"/>
</dbReference>
<protein>
    <submittedName>
        <fullName evidence="1">Uncharacterized protein</fullName>
    </submittedName>
</protein>
<dbReference type="AlphaFoldDB" id="A0A0U3E4Q4"/>
<reference evidence="1 2" key="1">
    <citation type="submission" date="2015-04" db="EMBL/GenBank/DDBJ databases">
        <title>The complete genome sequence of the rumen methanogen Methanobrevibacter millerae SM9.</title>
        <authorList>
            <person name="Leahy S.C."/>
            <person name="Kelly W.J."/>
            <person name="Pacheco D.M."/>
            <person name="Li D."/>
            <person name="Altermann E."/>
            <person name="Attwood G.T."/>
        </authorList>
    </citation>
    <scope>NUCLEOTIDE SEQUENCE [LARGE SCALE GENOMIC DNA]</scope>
    <source>
        <strain evidence="1 2">SM9</strain>
    </source>
</reference>
<keyword evidence="2" id="KW-1185">Reference proteome</keyword>
<dbReference type="GeneID" id="26736178"/>
<dbReference type="Proteomes" id="UP000067738">
    <property type="component" value="Chromosome"/>
</dbReference>
<evidence type="ECO:0000313" key="2">
    <source>
        <dbReference type="Proteomes" id="UP000067738"/>
    </source>
</evidence>
<evidence type="ECO:0000313" key="1">
    <source>
        <dbReference type="EMBL" id="ALT68999.1"/>
    </source>
</evidence>
<proteinExistence type="predicted"/>